<dbReference type="GO" id="GO:0009055">
    <property type="term" value="F:electron transfer activity"/>
    <property type="evidence" value="ECO:0007669"/>
    <property type="project" value="InterPro"/>
</dbReference>
<dbReference type="InterPro" id="IPR009056">
    <property type="entry name" value="Cyt_c-like_dom"/>
</dbReference>
<dbReference type="PANTHER" id="PTHR35008:SF8">
    <property type="entry name" value="ALCOHOL DEHYDROGENASE CYTOCHROME C SUBUNIT"/>
    <property type="match status" value="1"/>
</dbReference>
<dbReference type="Pfam" id="PF00034">
    <property type="entry name" value="Cytochrom_C"/>
    <property type="match status" value="1"/>
</dbReference>
<reference evidence="7" key="1">
    <citation type="submission" date="2021-02" db="EMBL/GenBank/DDBJ databases">
        <title>PHA producing bacteria isolated from coastal sediment in Guangdong, Shenzhen.</title>
        <authorList>
            <person name="Zheng W."/>
            <person name="Yu S."/>
            <person name="Huang Y."/>
        </authorList>
    </citation>
    <scope>NUCLEOTIDE SEQUENCE</scope>
    <source>
        <strain evidence="7">TN14-10</strain>
    </source>
</reference>
<dbReference type="InterPro" id="IPR036909">
    <property type="entry name" value="Cyt_c-like_dom_sf"/>
</dbReference>
<comment type="caution">
    <text evidence="7">The sequence shown here is derived from an EMBL/GenBank/DDBJ whole genome shotgun (WGS) entry which is preliminary data.</text>
</comment>
<evidence type="ECO:0000256" key="4">
    <source>
        <dbReference type="PROSITE-ProRule" id="PRU00433"/>
    </source>
</evidence>
<feature type="signal peptide" evidence="5">
    <location>
        <begin position="1"/>
        <end position="33"/>
    </location>
</feature>
<sequence>MKTRQATFPRQSSSNRLSLVAKVLASSVVAVLAACATGSTPGGIDEVTPATTFGTPNPDTSRLAPDRAAAAARGQYLVELLGCGTCHTDGALVGQPNAGRRLAGSSVGIAWSNPLQEDYPGVVFPANLTPDTETGIGGWREDDIVTFLRSGIDRAGRGHLPVMPWPAYARLSDDDASAVATYLLSLPPVRHRVPANVDPGQRTSAGYVHFGIYRKR</sequence>
<proteinExistence type="predicted"/>
<keyword evidence="5" id="KW-0732">Signal</keyword>
<evidence type="ECO:0000256" key="2">
    <source>
        <dbReference type="ARBA" id="ARBA00022723"/>
    </source>
</evidence>
<keyword evidence="3 4" id="KW-0408">Iron</keyword>
<dbReference type="PROSITE" id="PS51257">
    <property type="entry name" value="PROKAR_LIPOPROTEIN"/>
    <property type="match status" value="1"/>
</dbReference>
<evidence type="ECO:0000313" key="8">
    <source>
        <dbReference type="Proteomes" id="UP000664303"/>
    </source>
</evidence>
<dbReference type="SUPFAM" id="SSF46626">
    <property type="entry name" value="Cytochrome c"/>
    <property type="match status" value="1"/>
</dbReference>
<protein>
    <submittedName>
        <fullName evidence="7">Cytochrome C</fullName>
    </submittedName>
</protein>
<feature type="chain" id="PRO_5037922542" evidence="5">
    <location>
        <begin position="34"/>
        <end position="216"/>
    </location>
</feature>
<keyword evidence="1 4" id="KW-0349">Heme</keyword>
<evidence type="ECO:0000313" key="7">
    <source>
        <dbReference type="EMBL" id="MBN7798847.1"/>
    </source>
</evidence>
<dbReference type="AlphaFoldDB" id="A0A939DJW8"/>
<dbReference type="GO" id="GO:0046872">
    <property type="term" value="F:metal ion binding"/>
    <property type="evidence" value="ECO:0007669"/>
    <property type="project" value="UniProtKB-KW"/>
</dbReference>
<evidence type="ECO:0000256" key="1">
    <source>
        <dbReference type="ARBA" id="ARBA00022617"/>
    </source>
</evidence>
<dbReference type="EMBL" id="JAFKCZ010000019">
    <property type="protein sequence ID" value="MBN7798847.1"/>
    <property type="molecule type" value="Genomic_DNA"/>
</dbReference>
<dbReference type="GO" id="GO:0020037">
    <property type="term" value="F:heme binding"/>
    <property type="evidence" value="ECO:0007669"/>
    <property type="project" value="InterPro"/>
</dbReference>
<evidence type="ECO:0000256" key="3">
    <source>
        <dbReference type="ARBA" id="ARBA00023004"/>
    </source>
</evidence>
<dbReference type="Proteomes" id="UP000664303">
    <property type="component" value="Unassembled WGS sequence"/>
</dbReference>
<dbReference type="InterPro" id="IPR051459">
    <property type="entry name" value="Cytochrome_c-type_DH"/>
</dbReference>
<evidence type="ECO:0000256" key="5">
    <source>
        <dbReference type="SAM" id="SignalP"/>
    </source>
</evidence>
<accession>A0A939DJW8</accession>
<feature type="domain" description="Cytochrome c" evidence="6">
    <location>
        <begin position="69"/>
        <end position="187"/>
    </location>
</feature>
<dbReference type="PANTHER" id="PTHR35008">
    <property type="entry name" value="BLL4482 PROTEIN-RELATED"/>
    <property type="match status" value="1"/>
</dbReference>
<keyword evidence="8" id="KW-1185">Reference proteome</keyword>
<dbReference type="PROSITE" id="PS51007">
    <property type="entry name" value="CYTC"/>
    <property type="match status" value="1"/>
</dbReference>
<keyword evidence="2 4" id="KW-0479">Metal-binding</keyword>
<dbReference type="Gene3D" id="1.10.760.10">
    <property type="entry name" value="Cytochrome c-like domain"/>
    <property type="match status" value="1"/>
</dbReference>
<organism evidence="7 8">
    <name type="scientific">Parahaliea mediterranea</name>
    <dbReference type="NCBI Taxonomy" id="651086"/>
    <lineage>
        <taxon>Bacteria</taxon>
        <taxon>Pseudomonadati</taxon>
        <taxon>Pseudomonadota</taxon>
        <taxon>Gammaproteobacteria</taxon>
        <taxon>Cellvibrionales</taxon>
        <taxon>Halieaceae</taxon>
        <taxon>Parahaliea</taxon>
    </lineage>
</organism>
<evidence type="ECO:0000259" key="6">
    <source>
        <dbReference type="PROSITE" id="PS51007"/>
    </source>
</evidence>
<gene>
    <name evidence="7" type="ORF">JYP50_19760</name>
</gene>
<name>A0A939DJW8_9GAMM</name>
<dbReference type="RefSeq" id="WP_206562294.1">
    <property type="nucleotide sequence ID" value="NZ_JAFKCZ010000019.1"/>
</dbReference>